<evidence type="ECO:0000313" key="1">
    <source>
        <dbReference type="EMBL" id="XBV23802.1"/>
    </source>
</evidence>
<dbReference type="RefSeq" id="WP_350276631.1">
    <property type="nucleotide sequence ID" value="NZ_CP158165.1"/>
</dbReference>
<organism evidence="1">
    <name type="scientific">Kribbella sp. HUAS MG21</name>
    <dbReference type="NCBI Taxonomy" id="3160966"/>
    <lineage>
        <taxon>Bacteria</taxon>
        <taxon>Bacillati</taxon>
        <taxon>Actinomycetota</taxon>
        <taxon>Actinomycetes</taxon>
        <taxon>Propionibacteriales</taxon>
        <taxon>Kribbellaceae</taxon>
        <taxon>Kribbella</taxon>
    </lineage>
</organism>
<name>A0AAU7TAD3_9ACTN</name>
<dbReference type="Pfam" id="PF20120">
    <property type="entry name" value="DUF6510"/>
    <property type="match status" value="1"/>
</dbReference>
<accession>A0AAU7TAD3</accession>
<protein>
    <submittedName>
        <fullName evidence="1">DUF6510 family protein</fullName>
    </submittedName>
</protein>
<dbReference type="AlphaFoldDB" id="A0AAU7TAD3"/>
<reference evidence="1" key="1">
    <citation type="submission" date="2024-06" db="EMBL/GenBank/DDBJ databases">
        <title>Kribbella sp. strain HUAS MG21 genome sequences.</title>
        <authorList>
            <person name="Mo P."/>
        </authorList>
    </citation>
    <scope>NUCLEOTIDE SEQUENCE</scope>
    <source>
        <strain evidence="1">HUAS MG21</strain>
    </source>
</reference>
<sequence length="92" mass="9596">MSPANDQANYLDGNAAAGALSELFAVDLTAATAQCNGCGKTAVFAEARVYVDAPGMVARCNGCEAVLLRVVSTPDNTYLDLRGLTYLRVPNP</sequence>
<proteinExistence type="predicted"/>
<gene>
    <name evidence="1" type="ORF">ABN611_35215</name>
</gene>
<dbReference type="EMBL" id="CP158165">
    <property type="protein sequence ID" value="XBV23802.1"/>
    <property type="molecule type" value="Genomic_DNA"/>
</dbReference>
<dbReference type="InterPro" id="IPR045423">
    <property type="entry name" value="DUF6510"/>
</dbReference>